<gene>
    <name evidence="1" type="ORF">NMK71_04675</name>
</gene>
<proteinExistence type="predicted"/>
<accession>A0A9X4N2N0</accession>
<comment type="caution">
    <text evidence="1">The sequence shown here is derived from an EMBL/GenBank/DDBJ whole genome shotgun (WGS) entry which is preliminary data.</text>
</comment>
<reference evidence="1" key="1">
    <citation type="submission" date="2022-07" db="EMBL/GenBank/DDBJ databases">
        <title>Description and genome-wide analysis of Profundicola chukchiensis gen. nov., sp. nov., marine bacteria isolated from bottom sediments of the Chukchi Sea.</title>
        <authorList>
            <person name="Romanenko L."/>
            <person name="Otstavnykh N."/>
            <person name="Kurilenko V."/>
            <person name="Eremeev V."/>
            <person name="Velansky P."/>
            <person name="Mikhailov V."/>
            <person name="Isaeva M."/>
        </authorList>
    </citation>
    <scope>NUCLEOTIDE SEQUENCE</scope>
    <source>
        <strain evidence="1">KMM 9713</strain>
    </source>
</reference>
<evidence type="ECO:0000313" key="2">
    <source>
        <dbReference type="Proteomes" id="UP001152599"/>
    </source>
</evidence>
<keyword evidence="2" id="KW-1185">Reference proteome</keyword>
<dbReference type="AlphaFoldDB" id="A0A9X4N2N0"/>
<organism evidence="1 2">
    <name type="scientific">Profundicola chukchiensis</name>
    <dbReference type="NCBI Taxonomy" id="2961959"/>
    <lineage>
        <taxon>Bacteria</taxon>
        <taxon>Pseudomonadati</taxon>
        <taxon>Bacteroidota</taxon>
        <taxon>Flavobacteriia</taxon>
        <taxon>Flavobacteriales</taxon>
        <taxon>Weeksellaceae</taxon>
        <taxon>Profundicola</taxon>
    </lineage>
</organism>
<name>A0A9X4N2N0_9FLAO</name>
<dbReference type="Proteomes" id="UP001152599">
    <property type="component" value="Unassembled WGS sequence"/>
</dbReference>
<dbReference type="RefSeq" id="WP_304420266.1">
    <property type="nucleotide sequence ID" value="NZ_JANCMU010000002.1"/>
</dbReference>
<sequence>MKDIIDTTHLEFDKSNFLIDLVKHDSGHLYVQIVQVIREANNEKSTIRINPKHIPELIKVLQNYYAKISTFEDVEKITLSYIDQEKIQERYLKGVPLKDLALQFDQSVELIEMVLRNRDIEIVDNKLPRPKIRTRKRRKY</sequence>
<protein>
    <submittedName>
        <fullName evidence="1">Uncharacterized protein</fullName>
    </submittedName>
</protein>
<evidence type="ECO:0000313" key="1">
    <source>
        <dbReference type="EMBL" id="MDG4945699.1"/>
    </source>
</evidence>
<dbReference type="EMBL" id="JANCMU010000002">
    <property type="protein sequence ID" value="MDG4945699.1"/>
    <property type="molecule type" value="Genomic_DNA"/>
</dbReference>